<dbReference type="EMBL" id="QUSZ01006516">
    <property type="protein sequence ID" value="RHY05486.1"/>
    <property type="molecule type" value="Genomic_DNA"/>
</dbReference>
<dbReference type="InterPro" id="IPR036770">
    <property type="entry name" value="Ankyrin_rpt-contain_sf"/>
</dbReference>
<dbReference type="Proteomes" id="UP000265427">
    <property type="component" value="Unassembled WGS sequence"/>
</dbReference>
<dbReference type="InterPro" id="IPR052050">
    <property type="entry name" value="SecEffector_AnkRepeat"/>
</dbReference>
<sequence length="410" mass="45158">MSVAVLVVASKQLLPLVVQFQDGVYFEVRPLLPHIYANNFDLFPFHSSSIGCHGAVPSDGNLDVELTAFDVVFSPFFVQHGLHGVDRLLVCVPRLRSVLLAHASRLGLVDVLRRYCPEHCTYFQRATLMEQAATFGHLAAVEFLIANGHPLCLLDVPAAQGHLDIVQRLHHTEEVFCTPKAMDMAAKCGHLSVVTFLHIHRGEGCTVAALDEAAKAGHDQIVRFLLANRNEGCSQTLIDDVATAGHFAVLRILHDTGMACTAAAMDRAAGNGHLEIVRFLHDHRQEGCTTSAMDMAAENGFLEVVQFLHTSRREGCTTYAMDRAAKNGFLEVVQFLHTNRSEGCTTDAIDWAARNNRCDVVLYLCANRLEGFTQRAVADAHTMRHVPMGAVLATHHQSLNRPTTQRISWV</sequence>
<dbReference type="Gene3D" id="1.25.40.20">
    <property type="entry name" value="Ankyrin repeat-containing domain"/>
    <property type="match status" value="1"/>
</dbReference>
<accession>A0A397AEJ6</accession>
<reference evidence="1 2" key="1">
    <citation type="submission" date="2018-08" db="EMBL/GenBank/DDBJ databases">
        <title>Aphanomyces genome sequencing and annotation.</title>
        <authorList>
            <person name="Minardi D."/>
            <person name="Oidtmann B."/>
            <person name="Van Der Giezen M."/>
            <person name="Studholme D.J."/>
        </authorList>
    </citation>
    <scope>NUCLEOTIDE SEQUENCE [LARGE SCALE GENOMIC DNA]</scope>
    <source>
        <strain evidence="1 2">Kv</strain>
    </source>
</reference>
<dbReference type="AlphaFoldDB" id="A0A397AEJ6"/>
<gene>
    <name evidence="1" type="ORF">DYB36_006475</name>
</gene>
<organism evidence="1 2">
    <name type="scientific">Aphanomyces astaci</name>
    <name type="common">Crayfish plague agent</name>
    <dbReference type="NCBI Taxonomy" id="112090"/>
    <lineage>
        <taxon>Eukaryota</taxon>
        <taxon>Sar</taxon>
        <taxon>Stramenopiles</taxon>
        <taxon>Oomycota</taxon>
        <taxon>Saprolegniomycetes</taxon>
        <taxon>Saprolegniales</taxon>
        <taxon>Verrucalvaceae</taxon>
        <taxon>Aphanomyces</taxon>
    </lineage>
</organism>
<comment type="caution">
    <text evidence="1">The sequence shown here is derived from an EMBL/GenBank/DDBJ whole genome shotgun (WGS) entry which is preliminary data.</text>
</comment>
<proteinExistence type="predicted"/>
<dbReference type="Pfam" id="PF13637">
    <property type="entry name" value="Ank_4"/>
    <property type="match status" value="1"/>
</dbReference>
<protein>
    <submittedName>
        <fullName evidence="1">Uncharacterized protein</fullName>
    </submittedName>
</protein>
<dbReference type="InterPro" id="IPR002110">
    <property type="entry name" value="Ankyrin_rpt"/>
</dbReference>
<name>A0A397AEJ6_APHAT</name>
<dbReference type="VEuPathDB" id="FungiDB:H257_15103"/>
<dbReference type="PANTHER" id="PTHR46586:SF3">
    <property type="entry name" value="ANKYRIN REPEAT-CONTAINING PROTEIN"/>
    <property type="match status" value="1"/>
</dbReference>
<evidence type="ECO:0000313" key="2">
    <source>
        <dbReference type="Proteomes" id="UP000265427"/>
    </source>
</evidence>
<evidence type="ECO:0000313" key="1">
    <source>
        <dbReference type="EMBL" id="RHY05486.1"/>
    </source>
</evidence>
<dbReference type="SUPFAM" id="SSF48403">
    <property type="entry name" value="Ankyrin repeat"/>
    <property type="match status" value="1"/>
</dbReference>
<dbReference type="PANTHER" id="PTHR46586">
    <property type="entry name" value="ANKYRIN REPEAT-CONTAINING PROTEIN"/>
    <property type="match status" value="1"/>
</dbReference>